<dbReference type="Gene3D" id="2.115.10.20">
    <property type="entry name" value="Glycosyl hydrolase domain, family 43"/>
    <property type="match status" value="1"/>
</dbReference>
<dbReference type="GO" id="GO:0004553">
    <property type="term" value="F:hydrolase activity, hydrolyzing O-glycosyl compounds"/>
    <property type="evidence" value="ECO:0007669"/>
    <property type="project" value="InterPro"/>
</dbReference>
<protein>
    <submittedName>
        <fullName evidence="7 8">Xylosidase</fullName>
    </submittedName>
</protein>
<dbReference type="Pfam" id="PF04616">
    <property type="entry name" value="Glyco_hydro_43"/>
    <property type="match status" value="1"/>
</dbReference>
<keyword evidence="10" id="KW-1185">Reference proteome</keyword>
<dbReference type="InterPro" id="IPR012291">
    <property type="entry name" value="CBM2_carb-bd_dom_sf"/>
</dbReference>
<evidence type="ECO:0000256" key="4">
    <source>
        <dbReference type="SAM" id="MobiDB-lite"/>
    </source>
</evidence>
<dbReference type="PANTHER" id="PTHR42812">
    <property type="entry name" value="BETA-XYLOSIDASE"/>
    <property type="match status" value="1"/>
</dbReference>
<dbReference type="InterPro" id="IPR041542">
    <property type="entry name" value="GH43_C2"/>
</dbReference>
<dbReference type="InterPro" id="IPR051795">
    <property type="entry name" value="Glycosyl_Hydrlase_43"/>
</dbReference>
<evidence type="ECO:0000256" key="5">
    <source>
        <dbReference type="SAM" id="SignalP"/>
    </source>
</evidence>
<sequence>MPNRRRPSLAGLVTAALALGAVGLVAPPAAQAAAGCAVTYTVTSQWSGGFGAEVAVTNLGDPLTRWALEWSFPAGQTVTQHWNATLTQTGSQVSASNAAWNGSLPTGGRAQLGFNGTWAGANTAPTAFRLNGTACTGSVGPTATPTPGTTPTPTPTSTPSPTSSPTPTPTASRPPLTNPLVWQDYPDLDIVRVGDTYYSSASSFHLSPGAPVLRSYDLANWEVAGHSVPTLDFGDRYDMNGGTAYVKGIWASFFTYRPSNQTFYWGGCIDGRTYVYRARQVGDTWQRHTTIDRCYYDAGALVDTDDTMYVAHGNTSISVAQLSADGTREVRNQQVFQTPSSIGTLEGARMYKKDGSYYIWLTRPANGQYVLRSTNGPFGPYTVRQVLLDLPGPISGGGVPHQGGLVQTQKGDWYYQAFVDAYPGGRVPVIAPITWTADGWPQVTTVGGRWAAQYPAADLPPAPRQVTPMVGPDTFSTPTLSHRWEWNHDPDTTRFSTGDGLRLQTATVTTDLYRARNTLTHRTVGPQSTATIEMDVSQMRPGDRAGLAMLRDSSAWVGVKNDGGRLRVVMASGMEMNSSWQTTSTGAEVAGVDLPGTKVWLRATADIRPGAGRQALFSYSTDGRTFTRLGPGFTLKNQWQFFLGYRYGIFSYATQSLGGAVTVERFDLTTP</sequence>
<dbReference type="Proteomes" id="UP000577956">
    <property type="component" value="Unassembled WGS sequence"/>
</dbReference>
<dbReference type="InterPro" id="IPR006710">
    <property type="entry name" value="Glyco_hydro_43"/>
</dbReference>
<feature type="compositionally biased region" description="Pro residues" evidence="4">
    <location>
        <begin position="148"/>
        <end position="168"/>
    </location>
</feature>
<dbReference type="InterPro" id="IPR006311">
    <property type="entry name" value="TAT_signal"/>
</dbReference>
<dbReference type="EMBL" id="BONN01000001">
    <property type="protein sequence ID" value="GIG31046.1"/>
    <property type="molecule type" value="Genomic_DNA"/>
</dbReference>
<dbReference type="PROSITE" id="PS51173">
    <property type="entry name" value="CBM2"/>
    <property type="match status" value="1"/>
</dbReference>
<dbReference type="SUPFAM" id="SSF49384">
    <property type="entry name" value="Carbohydrate-binding domain"/>
    <property type="match status" value="1"/>
</dbReference>
<evidence type="ECO:0000259" key="6">
    <source>
        <dbReference type="PROSITE" id="PS51173"/>
    </source>
</evidence>
<accession>A0A7Y9FEP1</accession>
<keyword evidence="3" id="KW-0326">Glycosidase</keyword>
<dbReference type="Pfam" id="PF00553">
    <property type="entry name" value="CBM_2"/>
    <property type="match status" value="1"/>
</dbReference>
<dbReference type="InterPro" id="IPR023296">
    <property type="entry name" value="Glyco_hydro_beta-prop_sf"/>
</dbReference>
<dbReference type="GO" id="GO:0005975">
    <property type="term" value="P:carbohydrate metabolic process"/>
    <property type="evidence" value="ECO:0007669"/>
    <property type="project" value="InterPro"/>
</dbReference>
<evidence type="ECO:0000313" key="7">
    <source>
        <dbReference type="EMBL" id="GIG31046.1"/>
    </source>
</evidence>
<reference evidence="8 9" key="1">
    <citation type="submission" date="2020-07" db="EMBL/GenBank/DDBJ databases">
        <title>Sequencing the genomes of 1000 actinobacteria strains.</title>
        <authorList>
            <person name="Klenk H.-P."/>
        </authorList>
    </citation>
    <scope>NUCLEOTIDE SEQUENCE [LARGE SCALE GENOMIC DNA]</scope>
    <source>
        <strain evidence="8 9">DSM 24482</strain>
    </source>
</reference>
<dbReference type="Gene3D" id="2.60.40.290">
    <property type="match status" value="1"/>
</dbReference>
<organism evidence="8 9">
    <name type="scientific">Cellulomonas oligotrophica</name>
    <dbReference type="NCBI Taxonomy" id="931536"/>
    <lineage>
        <taxon>Bacteria</taxon>
        <taxon>Bacillati</taxon>
        <taxon>Actinomycetota</taxon>
        <taxon>Actinomycetes</taxon>
        <taxon>Micrococcales</taxon>
        <taxon>Cellulomonadaceae</taxon>
        <taxon>Cellulomonas</taxon>
    </lineage>
</organism>
<feature type="chain" id="PRO_5031157897" evidence="5">
    <location>
        <begin position="33"/>
        <end position="671"/>
    </location>
</feature>
<dbReference type="PANTHER" id="PTHR42812:SF15">
    <property type="entry name" value="HYDROLASE, PUTATIVE (AFU_ORTHOLOGUE AFUA_2G00930)-RELATED"/>
    <property type="match status" value="1"/>
</dbReference>
<feature type="region of interest" description="Disordered" evidence="4">
    <location>
        <begin position="132"/>
        <end position="180"/>
    </location>
</feature>
<gene>
    <name evidence="8" type="ORF">BKA21_001495</name>
    <name evidence="7" type="ORF">Col01nite_02050</name>
</gene>
<evidence type="ECO:0000313" key="9">
    <source>
        <dbReference type="Proteomes" id="UP000577956"/>
    </source>
</evidence>
<dbReference type="AlphaFoldDB" id="A0A7Y9FEP1"/>
<name>A0A7Y9FEP1_9CELL</name>
<dbReference type="InterPro" id="IPR001919">
    <property type="entry name" value="CBD2"/>
</dbReference>
<dbReference type="InterPro" id="IPR008965">
    <property type="entry name" value="CBM2/CBM3_carb-bd_dom_sf"/>
</dbReference>
<comment type="similarity">
    <text evidence="1">Belongs to the glycosyl hydrolase 43 family.</text>
</comment>
<dbReference type="GO" id="GO:0030247">
    <property type="term" value="F:polysaccharide binding"/>
    <property type="evidence" value="ECO:0007669"/>
    <property type="project" value="UniProtKB-UniRule"/>
</dbReference>
<evidence type="ECO:0000313" key="8">
    <source>
        <dbReference type="EMBL" id="NYD85946.1"/>
    </source>
</evidence>
<dbReference type="SMART" id="SM00637">
    <property type="entry name" value="CBD_II"/>
    <property type="match status" value="1"/>
</dbReference>
<keyword evidence="5" id="KW-0732">Signal</keyword>
<dbReference type="Pfam" id="PF17851">
    <property type="entry name" value="GH43_C2"/>
    <property type="match status" value="1"/>
</dbReference>
<dbReference type="Proteomes" id="UP000618382">
    <property type="component" value="Unassembled WGS sequence"/>
</dbReference>
<reference evidence="7 10" key="2">
    <citation type="submission" date="2021-01" db="EMBL/GenBank/DDBJ databases">
        <title>Whole genome shotgun sequence of Cellulomonas oligotrophica NBRC 109435.</title>
        <authorList>
            <person name="Komaki H."/>
            <person name="Tamura T."/>
        </authorList>
    </citation>
    <scope>NUCLEOTIDE SEQUENCE [LARGE SCALE GENOMIC DNA]</scope>
    <source>
        <strain evidence="7 10">NBRC 109435</strain>
    </source>
</reference>
<dbReference type="EMBL" id="JACCBK010000001">
    <property type="protein sequence ID" value="NYD85946.1"/>
    <property type="molecule type" value="Genomic_DNA"/>
</dbReference>
<dbReference type="InterPro" id="IPR013320">
    <property type="entry name" value="ConA-like_dom_sf"/>
</dbReference>
<comment type="caution">
    <text evidence="8">The sequence shown here is derived from an EMBL/GenBank/DDBJ whole genome shotgun (WGS) entry which is preliminary data.</text>
</comment>
<evidence type="ECO:0000313" key="10">
    <source>
        <dbReference type="Proteomes" id="UP000618382"/>
    </source>
</evidence>
<dbReference type="SUPFAM" id="SSF49899">
    <property type="entry name" value="Concanavalin A-like lectins/glucanases"/>
    <property type="match status" value="1"/>
</dbReference>
<feature type="signal peptide" evidence="5">
    <location>
        <begin position="1"/>
        <end position="32"/>
    </location>
</feature>
<proteinExistence type="inferred from homology"/>
<keyword evidence="2" id="KW-0378">Hydrolase</keyword>
<dbReference type="CDD" id="cd09001">
    <property type="entry name" value="GH43_FsAxh1-like"/>
    <property type="match status" value="1"/>
</dbReference>
<dbReference type="RefSeq" id="WP_140457662.1">
    <property type="nucleotide sequence ID" value="NZ_BAABFI010000002.1"/>
</dbReference>
<evidence type="ECO:0000256" key="2">
    <source>
        <dbReference type="ARBA" id="ARBA00022801"/>
    </source>
</evidence>
<dbReference type="PROSITE" id="PS51318">
    <property type="entry name" value="TAT"/>
    <property type="match status" value="1"/>
</dbReference>
<feature type="domain" description="CBM2" evidence="6">
    <location>
        <begin position="29"/>
        <end position="138"/>
    </location>
</feature>
<dbReference type="Gene3D" id="2.60.120.200">
    <property type="match status" value="1"/>
</dbReference>
<evidence type="ECO:0000256" key="3">
    <source>
        <dbReference type="ARBA" id="ARBA00023295"/>
    </source>
</evidence>
<dbReference type="SUPFAM" id="SSF75005">
    <property type="entry name" value="Arabinanase/levansucrase/invertase"/>
    <property type="match status" value="1"/>
</dbReference>
<evidence type="ECO:0000256" key="1">
    <source>
        <dbReference type="ARBA" id="ARBA00009865"/>
    </source>
</evidence>